<reference evidence="2 3" key="1">
    <citation type="submission" date="2015-09" db="EMBL/GenBank/DDBJ databases">
        <authorList>
            <consortium name="Pathogen Informatics"/>
        </authorList>
    </citation>
    <scope>NUCLEOTIDE SEQUENCE [LARGE SCALE GENOMIC DNA]</scope>
    <source>
        <strain evidence="2 3">2789STDY5608625</strain>
    </source>
</reference>
<gene>
    <name evidence="2" type="ORF">ERS370000_05412</name>
</gene>
<comment type="caution">
    <text evidence="2">The sequence shown here is derived from an EMBL/GenBank/DDBJ whole genome shotgun (WGS) entry which is preliminary data.</text>
</comment>
<protein>
    <submittedName>
        <fullName evidence="2">Uncharacterized protein</fullName>
    </submittedName>
</protein>
<evidence type="ECO:0000313" key="3">
    <source>
        <dbReference type="Proteomes" id="UP000044098"/>
    </source>
</evidence>
<dbReference type="RefSeq" id="WP_054458011.1">
    <property type="nucleotide sequence ID" value="NZ_CYTK01000012.1"/>
</dbReference>
<evidence type="ECO:0000313" key="2">
    <source>
        <dbReference type="EMBL" id="CUJ70808.1"/>
    </source>
</evidence>
<feature type="region of interest" description="Disordered" evidence="1">
    <location>
        <begin position="452"/>
        <end position="472"/>
    </location>
</feature>
<organism evidence="2 3">
    <name type="scientific">Achromobacter aegrifaciens</name>
    <dbReference type="NCBI Taxonomy" id="1287736"/>
    <lineage>
        <taxon>Bacteria</taxon>
        <taxon>Pseudomonadati</taxon>
        <taxon>Pseudomonadota</taxon>
        <taxon>Betaproteobacteria</taxon>
        <taxon>Burkholderiales</taxon>
        <taxon>Alcaligenaceae</taxon>
        <taxon>Achromobacter</taxon>
    </lineage>
</organism>
<name>A0AAD2J4N2_ACHAE</name>
<sequence>MALNELSSGIGSRTAGFLQRAAERGIEVRVETKGAVVRDTHALGRRLIILGFAASIGAVGANAMGNADSALAPPKVRVNGDLVQPDPMLARLVHVGGSESEARDEVLQHRDLIQGLAHCSPGLEKIDPSLLLTAYRYTAGWQDFSSPERAGDLVQLAQTYADLSTWAAKAGRSLELAIAAYCQKGKDWHGQILKWDSAAARQDDPRALYRDVVLAHRARLYGNIVQAQWEYEANEKLAGSLAEQGLQLKVRGDYSGWVSAVGSVARGVAEAAGSPRSQAAVRGAASLASSGAYAARGLGRVGDAQGAQRRIDLAGRSISDIARLAKSADRLLAGGPRANGSEKKDGPTARAPSPVERAAGRLSPDARAIGVLSDAAQRMGFHVSLSPLTGEPVPKDHATVIATHNSDFAAARQAAQRNLAEVATLHEYARASGIHLNFDLMYREYAQLADAAHERERQASRHTSTGDRPRGG</sequence>
<evidence type="ECO:0000256" key="1">
    <source>
        <dbReference type="SAM" id="MobiDB-lite"/>
    </source>
</evidence>
<dbReference type="Proteomes" id="UP000044098">
    <property type="component" value="Unassembled WGS sequence"/>
</dbReference>
<feature type="region of interest" description="Disordered" evidence="1">
    <location>
        <begin position="332"/>
        <end position="356"/>
    </location>
</feature>
<proteinExistence type="predicted"/>
<dbReference type="EMBL" id="CYTK01000012">
    <property type="protein sequence ID" value="CUJ70808.1"/>
    <property type="molecule type" value="Genomic_DNA"/>
</dbReference>
<dbReference type="AlphaFoldDB" id="A0AAD2J4N2"/>
<accession>A0AAD2J4N2</accession>